<dbReference type="PANTHER" id="PTHR37834">
    <property type="entry name" value="GDSL-LIKE LIPASE/ACYLHYDROLASE DOMAIN PROTEIN (AFU_ORTHOLOGUE AFUA_2G00620)"/>
    <property type="match status" value="1"/>
</dbReference>
<protein>
    <submittedName>
        <fullName evidence="2">Glycoside hydrolase family 5</fullName>
    </submittedName>
</protein>
<dbReference type="GO" id="GO:0052689">
    <property type="term" value="F:carboxylic ester hydrolase activity"/>
    <property type="evidence" value="ECO:0007669"/>
    <property type="project" value="InterPro"/>
</dbReference>
<evidence type="ECO:0000313" key="2">
    <source>
        <dbReference type="EMBL" id="ACZ98663.1"/>
    </source>
</evidence>
<dbReference type="PANTHER" id="PTHR37834:SF2">
    <property type="entry name" value="ESTERASE, SGNH HYDROLASE-TYPE"/>
    <property type="match status" value="1"/>
</dbReference>
<dbReference type="EMBL" id="GU211339">
    <property type="protein sequence ID" value="ACZ98663.1"/>
    <property type="molecule type" value="Genomic_DNA"/>
</dbReference>
<dbReference type="Gene3D" id="3.40.50.1110">
    <property type="entry name" value="SGNH hydrolase"/>
    <property type="match status" value="1"/>
</dbReference>
<dbReference type="Gene3D" id="2.60.120.260">
    <property type="entry name" value="Galactose-binding domain-like"/>
    <property type="match status" value="1"/>
</dbReference>
<dbReference type="SUPFAM" id="SSF52266">
    <property type="entry name" value="SGNH hydrolase"/>
    <property type="match status" value="1"/>
</dbReference>
<dbReference type="InterPro" id="IPR040794">
    <property type="entry name" value="CE2_N"/>
</dbReference>
<dbReference type="InterPro" id="IPR037461">
    <property type="entry name" value="CtCE2-like_dom"/>
</dbReference>
<organism evidence="2">
    <name type="scientific">Cellulosilyticum ruminicola</name>
    <dbReference type="NCBI Taxonomy" id="425254"/>
    <lineage>
        <taxon>Bacteria</taxon>
        <taxon>Bacillati</taxon>
        <taxon>Bacillota</taxon>
        <taxon>Clostridia</taxon>
        <taxon>Lachnospirales</taxon>
        <taxon>Cellulosilyticaceae</taxon>
        <taxon>Cellulosilyticum</taxon>
    </lineage>
</organism>
<proteinExistence type="predicted"/>
<dbReference type="InterPro" id="IPR001087">
    <property type="entry name" value="GDSL"/>
</dbReference>
<reference evidence="2" key="1">
    <citation type="journal article" date="2010" name="Appl. Environ. Microbiol.">
        <title>Cellulosilyticum ruminicola, a newly described rumen bacterium that possesses redundant fibrolytic-protein-encoding genes and degrades lignocellulose with multiple carbohydrate- borne fibrolytic enzymes.</title>
        <authorList>
            <person name="Cai S."/>
            <person name="Li J."/>
            <person name="Hu F.Z."/>
            <person name="Zhang K."/>
            <person name="Luo Y."/>
            <person name="Janto B."/>
            <person name="Boissy R."/>
            <person name="Ehrlich G."/>
            <person name="Dong X."/>
        </authorList>
    </citation>
    <scope>NUCLEOTIDE SEQUENCE</scope>
    <source>
        <strain evidence="2">CGMCC 1.5065</strain>
    </source>
</reference>
<dbReference type="InterPro" id="IPR052762">
    <property type="entry name" value="PCW_deacetylase/CE"/>
</dbReference>
<dbReference type="AlphaFoldDB" id="D2KFR1"/>
<evidence type="ECO:0000259" key="1">
    <source>
        <dbReference type="Pfam" id="PF17996"/>
    </source>
</evidence>
<feature type="domain" description="Carbohydrate esterase 2 N-terminal" evidence="1">
    <location>
        <begin position="14"/>
        <end position="122"/>
    </location>
</feature>
<sequence length="355" mass="40907">MRVEGINKNIKIRGRVYTEGEVVYLNYSCTSLEFTCKSKKVSVRLWTDGHKGEENFLAKMAVFINGEDMPSKYFMLEEEEKDYILYENTSEEKVHIKLMKLSEAAFAKVGVKGFEVEGELLPLDVKEAKHRIEFIGDSITCGYGIEGVWNVDTFSTKQQDPWKAYAARTARYFGADFHLISWSGIGIVSSWTDTGDINNDWLMPMIYPYLDRGLENTLGHKEYKTWDFQKFQPECIVVNLGTNDTSYTKVDTSRIAEFGESYYEFLKTIRDNNKNAMIICTLGAMGQELYPEINKQVARFSLEQKDTRIIDMPFEVQDEADGIGTDWHPSEKTHEKMTAQLTETIRTVMGWEKED</sequence>
<keyword evidence="2" id="KW-0378">Hydrolase</keyword>
<feature type="non-terminal residue" evidence="2">
    <location>
        <position position="355"/>
    </location>
</feature>
<name>D2KFR1_9FIRM</name>
<dbReference type="Pfam" id="PF17996">
    <property type="entry name" value="CE2_N"/>
    <property type="match status" value="1"/>
</dbReference>
<dbReference type="InterPro" id="IPR036514">
    <property type="entry name" value="SGNH_hydro_sf"/>
</dbReference>
<dbReference type="Pfam" id="PF00657">
    <property type="entry name" value="Lipase_GDSL"/>
    <property type="match status" value="1"/>
</dbReference>
<accession>D2KFR1</accession>
<dbReference type="CDD" id="cd01831">
    <property type="entry name" value="Endoglucanase_E_like"/>
    <property type="match status" value="1"/>
</dbReference>